<dbReference type="EMBL" id="MU117986">
    <property type="protein sequence ID" value="KAF9650272.1"/>
    <property type="molecule type" value="Genomic_DNA"/>
</dbReference>
<organism evidence="1 2">
    <name type="scientific">Thelephora ganbajun</name>
    <name type="common">Ganba fungus</name>
    <dbReference type="NCBI Taxonomy" id="370292"/>
    <lineage>
        <taxon>Eukaryota</taxon>
        <taxon>Fungi</taxon>
        <taxon>Dikarya</taxon>
        <taxon>Basidiomycota</taxon>
        <taxon>Agaricomycotina</taxon>
        <taxon>Agaricomycetes</taxon>
        <taxon>Thelephorales</taxon>
        <taxon>Thelephoraceae</taxon>
        <taxon>Thelephora</taxon>
    </lineage>
</organism>
<comment type="caution">
    <text evidence="1">The sequence shown here is derived from an EMBL/GenBank/DDBJ whole genome shotgun (WGS) entry which is preliminary data.</text>
</comment>
<proteinExistence type="predicted"/>
<dbReference type="Proteomes" id="UP000886501">
    <property type="component" value="Unassembled WGS sequence"/>
</dbReference>
<gene>
    <name evidence="1" type="ORF">BDM02DRAFT_3127754</name>
</gene>
<evidence type="ECO:0000313" key="1">
    <source>
        <dbReference type="EMBL" id="KAF9650272.1"/>
    </source>
</evidence>
<protein>
    <submittedName>
        <fullName evidence="1">Uncharacterized protein</fullName>
    </submittedName>
</protein>
<reference evidence="1" key="2">
    <citation type="journal article" date="2020" name="Nat. Commun.">
        <title>Large-scale genome sequencing of mycorrhizal fungi provides insights into the early evolution of symbiotic traits.</title>
        <authorList>
            <person name="Miyauchi S."/>
            <person name="Kiss E."/>
            <person name="Kuo A."/>
            <person name="Drula E."/>
            <person name="Kohler A."/>
            <person name="Sanchez-Garcia M."/>
            <person name="Morin E."/>
            <person name="Andreopoulos B."/>
            <person name="Barry K.W."/>
            <person name="Bonito G."/>
            <person name="Buee M."/>
            <person name="Carver A."/>
            <person name="Chen C."/>
            <person name="Cichocki N."/>
            <person name="Clum A."/>
            <person name="Culley D."/>
            <person name="Crous P.W."/>
            <person name="Fauchery L."/>
            <person name="Girlanda M."/>
            <person name="Hayes R.D."/>
            <person name="Keri Z."/>
            <person name="LaButti K."/>
            <person name="Lipzen A."/>
            <person name="Lombard V."/>
            <person name="Magnuson J."/>
            <person name="Maillard F."/>
            <person name="Murat C."/>
            <person name="Nolan M."/>
            <person name="Ohm R.A."/>
            <person name="Pangilinan J."/>
            <person name="Pereira M.F."/>
            <person name="Perotto S."/>
            <person name="Peter M."/>
            <person name="Pfister S."/>
            <person name="Riley R."/>
            <person name="Sitrit Y."/>
            <person name="Stielow J.B."/>
            <person name="Szollosi G."/>
            <person name="Zifcakova L."/>
            <person name="Stursova M."/>
            <person name="Spatafora J.W."/>
            <person name="Tedersoo L."/>
            <person name="Vaario L.M."/>
            <person name="Yamada A."/>
            <person name="Yan M."/>
            <person name="Wang P."/>
            <person name="Xu J."/>
            <person name="Bruns T."/>
            <person name="Baldrian P."/>
            <person name="Vilgalys R."/>
            <person name="Dunand C."/>
            <person name="Henrissat B."/>
            <person name="Grigoriev I.V."/>
            <person name="Hibbett D."/>
            <person name="Nagy L.G."/>
            <person name="Martin F.M."/>
        </authorList>
    </citation>
    <scope>NUCLEOTIDE SEQUENCE</scope>
    <source>
        <strain evidence="1">P2</strain>
    </source>
</reference>
<keyword evidence="2" id="KW-1185">Reference proteome</keyword>
<reference evidence="1" key="1">
    <citation type="submission" date="2019-10" db="EMBL/GenBank/DDBJ databases">
        <authorList>
            <consortium name="DOE Joint Genome Institute"/>
            <person name="Kuo A."/>
            <person name="Miyauchi S."/>
            <person name="Kiss E."/>
            <person name="Drula E."/>
            <person name="Kohler A."/>
            <person name="Sanchez-Garcia M."/>
            <person name="Andreopoulos B."/>
            <person name="Barry K.W."/>
            <person name="Bonito G."/>
            <person name="Buee M."/>
            <person name="Carver A."/>
            <person name="Chen C."/>
            <person name="Cichocki N."/>
            <person name="Clum A."/>
            <person name="Culley D."/>
            <person name="Crous P.W."/>
            <person name="Fauchery L."/>
            <person name="Girlanda M."/>
            <person name="Hayes R."/>
            <person name="Keri Z."/>
            <person name="Labutti K."/>
            <person name="Lipzen A."/>
            <person name="Lombard V."/>
            <person name="Magnuson J."/>
            <person name="Maillard F."/>
            <person name="Morin E."/>
            <person name="Murat C."/>
            <person name="Nolan M."/>
            <person name="Ohm R."/>
            <person name="Pangilinan J."/>
            <person name="Pereira M."/>
            <person name="Perotto S."/>
            <person name="Peter M."/>
            <person name="Riley R."/>
            <person name="Sitrit Y."/>
            <person name="Stielow B."/>
            <person name="Szollosi G."/>
            <person name="Zifcakova L."/>
            <person name="Stursova M."/>
            <person name="Spatafora J.W."/>
            <person name="Tedersoo L."/>
            <person name="Vaario L.-M."/>
            <person name="Yamada A."/>
            <person name="Yan M."/>
            <person name="Wang P."/>
            <person name="Xu J."/>
            <person name="Bruns T."/>
            <person name="Baldrian P."/>
            <person name="Vilgalys R."/>
            <person name="Henrissat B."/>
            <person name="Grigoriev I.V."/>
            <person name="Hibbett D."/>
            <person name="Nagy L.G."/>
            <person name="Martin F.M."/>
        </authorList>
    </citation>
    <scope>NUCLEOTIDE SEQUENCE</scope>
    <source>
        <strain evidence="1">P2</strain>
    </source>
</reference>
<evidence type="ECO:0000313" key="2">
    <source>
        <dbReference type="Proteomes" id="UP000886501"/>
    </source>
</evidence>
<sequence length="455" mass="50499">MHTSADLIMDLGDAVAPTNASTRIVPSSHRIPPEIIVKIIRALLPGKIRYGTAMQDRINDLLIATSICRYWRYAVLDHATLWSVVPVYRKTLGPLFLQRSRNVPLSIVFYADAPGACSAHQATVSLLPHIQRVRGVQLFAPSLVVNGIFSTLELYGINLDEIGLEINPPPSGEGWTVIIGRLLKHAPTLKILRLDAYEFRFPVNQFQQFPCLSHLELWGLHDLCDVSFLLTSFPTLASIKLGVEALGGHKDYHRLSNRIVPHPNLRHIHLEIGCYPVKVVLDTLKIRTGVHLECKIVGCRHWRTAEQVQFLPLSSKFLENTSQIEELRICGSVQFKCSGSGPSGSFCIKGFCLEKGKQPIEDFSHLQRLVVADVIEQGTLEGIVVSAPRLTSLTFESCTVSKSWAVDRAVKVLPSLDVAVDADTFVTTTSEERRADHSASQLEWSPVPALQAHYS</sequence>
<accession>A0ACB6ZL27</accession>
<name>A0ACB6ZL27_THEGA</name>